<protein>
    <submittedName>
        <fullName evidence="2">ABC transporter permease</fullName>
    </submittedName>
</protein>
<keyword evidence="1" id="KW-0472">Membrane</keyword>
<dbReference type="Proteomes" id="UP000321234">
    <property type="component" value="Unassembled WGS sequence"/>
</dbReference>
<dbReference type="Pfam" id="PF06182">
    <property type="entry name" value="ABC2_membrane_6"/>
    <property type="match status" value="1"/>
</dbReference>
<feature type="transmembrane region" description="Helical" evidence="1">
    <location>
        <begin position="195"/>
        <end position="222"/>
    </location>
</feature>
<dbReference type="PANTHER" id="PTHR36832:SF2">
    <property type="entry name" value="INTEGRAL MEMBRANE PROTEIN"/>
    <property type="match status" value="1"/>
</dbReference>
<comment type="caution">
    <text evidence="2">The sequence shown here is derived from an EMBL/GenBank/DDBJ whole genome shotgun (WGS) entry which is preliminary data.</text>
</comment>
<keyword evidence="3" id="KW-1185">Reference proteome</keyword>
<dbReference type="InterPro" id="IPR010390">
    <property type="entry name" value="ABC-2_transporter-like"/>
</dbReference>
<gene>
    <name evidence="2" type="ORF">FMM08_18975</name>
</gene>
<feature type="transmembrane region" description="Helical" evidence="1">
    <location>
        <begin position="37"/>
        <end position="63"/>
    </location>
</feature>
<proteinExistence type="predicted"/>
<evidence type="ECO:0000313" key="3">
    <source>
        <dbReference type="Proteomes" id="UP000321234"/>
    </source>
</evidence>
<evidence type="ECO:0000313" key="2">
    <source>
        <dbReference type="EMBL" id="TXR52622.1"/>
    </source>
</evidence>
<feature type="transmembrane region" description="Helical" evidence="1">
    <location>
        <begin position="158"/>
        <end position="188"/>
    </location>
</feature>
<sequence length="281" mass="29199">MQAAPHPTTPTPGAATWFRVHGRLVAAGWRRGSTYRAAALGGLVANVTFGFLKVSVLTAAVAAGGGELAGYDTRAVIAYAWLSQALLGSVNLFGRIDLAGRMKDGSVAVDLLRPIDLQTSTTAQEVGRALFSLLPRGVPIVVLALAVGGMRLPTDPAVLGAGLLSALLAVVVSHLVVYLVAVTGFWTVETRGLQVFYMVLAGFFAGLFVPVSIFPGWLFALAQATPFPSMLQTPVDLLSGRVVGGDAAVALLVQLAWLAGALALGQLMTRAGRRRLEVQGG</sequence>
<keyword evidence="1" id="KW-0812">Transmembrane</keyword>
<dbReference type="EMBL" id="VKAC01000013">
    <property type="protein sequence ID" value="TXR52622.1"/>
    <property type="molecule type" value="Genomic_DNA"/>
</dbReference>
<accession>A0A5C8Z3E8</accession>
<dbReference type="PANTHER" id="PTHR36832">
    <property type="entry name" value="SLR1174 PROTEIN-RELATED"/>
    <property type="match status" value="1"/>
</dbReference>
<dbReference type="AlphaFoldDB" id="A0A5C8Z3E8"/>
<keyword evidence="1" id="KW-1133">Transmembrane helix</keyword>
<evidence type="ECO:0000256" key="1">
    <source>
        <dbReference type="SAM" id="Phobius"/>
    </source>
</evidence>
<dbReference type="OrthoDB" id="62003at2"/>
<feature type="transmembrane region" description="Helical" evidence="1">
    <location>
        <begin position="242"/>
        <end position="265"/>
    </location>
</feature>
<feature type="transmembrane region" description="Helical" evidence="1">
    <location>
        <begin position="133"/>
        <end position="152"/>
    </location>
</feature>
<feature type="transmembrane region" description="Helical" evidence="1">
    <location>
        <begin position="75"/>
        <end position="93"/>
    </location>
</feature>
<name>A0A5C8Z3E8_9ACTN</name>
<reference evidence="2 3" key="1">
    <citation type="submission" date="2019-07" db="EMBL/GenBank/DDBJ databases">
        <title>Quadrisphaera sp. strain DD2A genome sequencing and assembly.</title>
        <authorList>
            <person name="Kim I."/>
        </authorList>
    </citation>
    <scope>NUCLEOTIDE SEQUENCE [LARGE SCALE GENOMIC DNA]</scope>
    <source>
        <strain evidence="2 3">DD2A</strain>
    </source>
</reference>
<organism evidence="2 3">
    <name type="scientific">Quadrisphaera setariae</name>
    <dbReference type="NCBI Taxonomy" id="2593304"/>
    <lineage>
        <taxon>Bacteria</taxon>
        <taxon>Bacillati</taxon>
        <taxon>Actinomycetota</taxon>
        <taxon>Actinomycetes</taxon>
        <taxon>Kineosporiales</taxon>
        <taxon>Kineosporiaceae</taxon>
        <taxon>Quadrisphaera</taxon>
    </lineage>
</organism>